<keyword evidence="3" id="KW-1185">Reference proteome</keyword>
<name>A0A495XQ80_9PSEU</name>
<dbReference type="Proteomes" id="UP000272729">
    <property type="component" value="Unassembled WGS sequence"/>
</dbReference>
<dbReference type="AlphaFoldDB" id="A0A495XQ80"/>
<gene>
    <name evidence="2" type="ORF">DFJ66_8413</name>
</gene>
<evidence type="ECO:0000313" key="2">
    <source>
        <dbReference type="EMBL" id="RKT75036.1"/>
    </source>
</evidence>
<organism evidence="2 3">
    <name type="scientific">Saccharothrix variisporea</name>
    <dbReference type="NCBI Taxonomy" id="543527"/>
    <lineage>
        <taxon>Bacteria</taxon>
        <taxon>Bacillati</taxon>
        <taxon>Actinomycetota</taxon>
        <taxon>Actinomycetes</taxon>
        <taxon>Pseudonocardiales</taxon>
        <taxon>Pseudonocardiaceae</taxon>
        <taxon>Saccharothrix</taxon>
    </lineage>
</organism>
<feature type="domain" description="SnoaL-like" evidence="1">
    <location>
        <begin position="16"/>
        <end position="126"/>
    </location>
</feature>
<dbReference type="InterPro" id="IPR032710">
    <property type="entry name" value="NTF2-like_dom_sf"/>
</dbReference>
<sequence length="136" mass="14580">MVVLMTRDPVAVATSLLRALEAGRHGEDLRAHFAPTATTTEHPNRLKPEGAHTALDGMLAASAVGAGLLARQRYDVHSALAVGDTAILRLTWTGVIAQDTGPFRRGTELVAHIAQFVRTADGVITSIETYDCYEPF</sequence>
<dbReference type="SUPFAM" id="SSF54427">
    <property type="entry name" value="NTF2-like"/>
    <property type="match status" value="1"/>
</dbReference>
<evidence type="ECO:0000313" key="3">
    <source>
        <dbReference type="Proteomes" id="UP000272729"/>
    </source>
</evidence>
<evidence type="ECO:0000259" key="1">
    <source>
        <dbReference type="Pfam" id="PF12680"/>
    </source>
</evidence>
<accession>A0A495XQ80</accession>
<dbReference type="Pfam" id="PF12680">
    <property type="entry name" value="SnoaL_2"/>
    <property type="match status" value="1"/>
</dbReference>
<dbReference type="InterPro" id="IPR037401">
    <property type="entry name" value="SnoaL-like"/>
</dbReference>
<dbReference type="Gene3D" id="3.10.450.50">
    <property type="match status" value="1"/>
</dbReference>
<reference evidence="2 3" key="1">
    <citation type="submission" date="2018-10" db="EMBL/GenBank/DDBJ databases">
        <title>Sequencing the genomes of 1000 actinobacteria strains.</title>
        <authorList>
            <person name="Klenk H.-P."/>
        </authorList>
    </citation>
    <scope>NUCLEOTIDE SEQUENCE [LARGE SCALE GENOMIC DNA]</scope>
    <source>
        <strain evidence="2 3">DSM 43911</strain>
    </source>
</reference>
<protein>
    <submittedName>
        <fullName evidence="2">SnoaL-like protein</fullName>
    </submittedName>
</protein>
<proteinExistence type="predicted"/>
<comment type="caution">
    <text evidence="2">The sequence shown here is derived from an EMBL/GenBank/DDBJ whole genome shotgun (WGS) entry which is preliminary data.</text>
</comment>
<dbReference type="EMBL" id="RBXR01000001">
    <property type="protein sequence ID" value="RKT75036.1"/>
    <property type="molecule type" value="Genomic_DNA"/>
</dbReference>